<sequence length="108" mass="11873">VTLLARVFPHLPDNNNTLSGNRTSSRSGYHNLFSVDLRAVCNFCAAATIQTASSTPARSVGSCVLTDRRFLAKDRNQHHHRDVKSCKQESTSSLPPRANRPSLKVQGK</sequence>
<dbReference type="EMBL" id="PKSL01000113">
    <property type="protein sequence ID" value="POW04318.1"/>
    <property type="molecule type" value="Genomic_DNA"/>
</dbReference>
<protein>
    <submittedName>
        <fullName evidence="2">Uncharacterized protein</fullName>
    </submittedName>
</protein>
<keyword evidence="3" id="KW-1185">Reference proteome</keyword>
<evidence type="ECO:0000256" key="1">
    <source>
        <dbReference type="SAM" id="MobiDB-lite"/>
    </source>
</evidence>
<evidence type="ECO:0000313" key="3">
    <source>
        <dbReference type="Proteomes" id="UP000239156"/>
    </source>
</evidence>
<name>A0A2S4V492_9BASI</name>
<accession>A0A2S4V492</accession>
<evidence type="ECO:0000313" key="2">
    <source>
        <dbReference type="EMBL" id="POW04318.1"/>
    </source>
</evidence>
<dbReference type="Proteomes" id="UP000239156">
    <property type="component" value="Unassembled WGS sequence"/>
</dbReference>
<dbReference type="AlphaFoldDB" id="A0A2S4V492"/>
<dbReference type="VEuPathDB" id="FungiDB:PSTT_10517"/>
<gene>
    <name evidence="2" type="ORF">PSTT_10517</name>
</gene>
<reference evidence="2" key="1">
    <citation type="submission" date="2017-12" db="EMBL/GenBank/DDBJ databases">
        <title>Gene loss provides genomic basis for host adaptation in cereal stripe rust fungi.</title>
        <authorList>
            <person name="Xia C."/>
        </authorList>
    </citation>
    <scope>NUCLEOTIDE SEQUENCE [LARGE SCALE GENOMIC DNA]</scope>
    <source>
        <strain evidence="2">93-210</strain>
    </source>
</reference>
<feature type="region of interest" description="Disordered" evidence="1">
    <location>
        <begin position="74"/>
        <end position="108"/>
    </location>
</feature>
<feature type="non-terminal residue" evidence="2">
    <location>
        <position position="1"/>
    </location>
</feature>
<proteinExistence type="predicted"/>
<comment type="caution">
    <text evidence="2">The sequence shown here is derived from an EMBL/GenBank/DDBJ whole genome shotgun (WGS) entry which is preliminary data.</text>
</comment>
<organism evidence="2 3">
    <name type="scientific">Puccinia striiformis</name>
    <dbReference type="NCBI Taxonomy" id="27350"/>
    <lineage>
        <taxon>Eukaryota</taxon>
        <taxon>Fungi</taxon>
        <taxon>Dikarya</taxon>
        <taxon>Basidiomycota</taxon>
        <taxon>Pucciniomycotina</taxon>
        <taxon>Pucciniomycetes</taxon>
        <taxon>Pucciniales</taxon>
        <taxon>Pucciniaceae</taxon>
        <taxon>Puccinia</taxon>
    </lineage>
</organism>
<dbReference type="VEuPathDB" id="FungiDB:PSHT_08483"/>